<dbReference type="AlphaFoldDB" id="A0A5B8UKE2"/>
<reference evidence="2 3" key="1">
    <citation type="journal article" date="2015" name="Int. J. Syst. Evol. Microbiol.">
        <title>Flavisolibacter ginsenosidimutans sp. nov., with ginsenoside-converting activity isolated from soil used for cultivating ginseng.</title>
        <authorList>
            <person name="Zhao Y."/>
            <person name="Liu Q."/>
            <person name="Kang M.S."/>
            <person name="Jin F."/>
            <person name="Yu H."/>
            <person name="Im W.T."/>
        </authorList>
    </citation>
    <scope>NUCLEOTIDE SEQUENCE [LARGE SCALE GENOMIC DNA]</scope>
    <source>
        <strain evidence="2 3">Gsoil 636</strain>
    </source>
</reference>
<evidence type="ECO:0000313" key="2">
    <source>
        <dbReference type="EMBL" id="QEC56906.1"/>
    </source>
</evidence>
<keyword evidence="1" id="KW-0472">Membrane</keyword>
<proteinExistence type="predicted"/>
<organism evidence="2 3">
    <name type="scientific">Flavisolibacter ginsenosidimutans</name>
    <dbReference type="NCBI Taxonomy" id="661481"/>
    <lineage>
        <taxon>Bacteria</taxon>
        <taxon>Pseudomonadati</taxon>
        <taxon>Bacteroidota</taxon>
        <taxon>Chitinophagia</taxon>
        <taxon>Chitinophagales</taxon>
        <taxon>Chitinophagaceae</taxon>
        <taxon>Flavisolibacter</taxon>
    </lineage>
</organism>
<keyword evidence="1" id="KW-0812">Transmembrane</keyword>
<gene>
    <name evidence="2" type="ORF">FSB75_13700</name>
</gene>
<dbReference type="EMBL" id="CP042433">
    <property type="protein sequence ID" value="QEC56906.1"/>
    <property type="molecule type" value="Genomic_DNA"/>
</dbReference>
<protein>
    <recommendedName>
        <fullName evidence="4">Chemotaxis methyl-accepting receptor HlyB-like 4HB MCP domain-containing protein</fullName>
    </recommendedName>
</protein>
<evidence type="ECO:0000313" key="3">
    <source>
        <dbReference type="Proteomes" id="UP000321204"/>
    </source>
</evidence>
<dbReference type="RefSeq" id="WP_146788573.1">
    <property type="nucleotide sequence ID" value="NZ_BAABIO010000003.1"/>
</dbReference>
<name>A0A5B8UKE2_9BACT</name>
<keyword evidence="3" id="KW-1185">Reference proteome</keyword>
<dbReference type="KEGG" id="fgg:FSB75_13700"/>
<evidence type="ECO:0000256" key="1">
    <source>
        <dbReference type="SAM" id="Phobius"/>
    </source>
</evidence>
<dbReference type="Proteomes" id="UP000321204">
    <property type="component" value="Chromosome"/>
</dbReference>
<keyword evidence="1" id="KW-1133">Transmembrane helix</keyword>
<evidence type="ECO:0008006" key="4">
    <source>
        <dbReference type="Google" id="ProtNLM"/>
    </source>
</evidence>
<accession>A0A5B8UKE2</accession>
<feature type="transmembrane region" description="Helical" evidence="1">
    <location>
        <begin position="168"/>
        <end position="187"/>
    </location>
</feature>
<feature type="transmembrane region" description="Helical" evidence="1">
    <location>
        <begin position="13"/>
        <end position="36"/>
    </location>
</feature>
<sequence length="199" mass="23544">MATGAQKTIAKEIILLTSLLLISILFFLGNLCYNLFQKRNVLKYERQSILIVKTVDSLHKAAAPMLDSNNLYKFFKTNNLTEKDERTFLKVYSNPDSAKLIHEFMLENKLTTLNETTFYQKYLLKKNVSNYLSLKEQFDTVYEKYAVLREKQSDIQKKILTNTDIRQNLLWFLSILFAIFYFVRPLMKGLKWSFRILHD</sequence>